<reference evidence="3" key="1">
    <citation type="journal article" date="2023" name="bioRxiv">
        <title>Complete genome of the Medicago anthracnose fungus, Colletotrichum destructivum, reveals a mini-chromosome-like region within a core chromosome.</title>
        <authorList>
            <person name="Lapalu N."/>
            <person name="Simon A."/>
            <person name="Lu A."/>
            <person name="Plaumann P.-L."/>
            <person name="Amselem J."/>
            <person name="Pigne S."/>
            <person name="Auger A."/>
            <person name="Koch C."/>
            <person name="Dallery J.-F."/>
            <person name="O'Connell R.J."/>
        </authorList>
    </citation>
    <scope>NUCLEOTIDE SEQUENCE [LARGE SCALE GENOMIC DNA]</scope>
    <source>
        <strain evidence="3">CBS 520.97</strain>
    </source>
</reference>
<gene>
    <name evidence="2" type="ORF">CDEST_09984</name>
</gene>
<dbReference type="GeneID" id="87946486"/>
<organism evidence="2 3">
    <name type="scientific">Colletotrichum destructivum</name>
    <dbReference type="NCBI Taxonomy" id="34406"/>
    <lineage>
        <taxon>Eukaryota</taxon>
        <taxon>Fungi</taxon>
        <taxon>Dikarya</taxon>
        <taxon>Ascomycota</taxon>
        <taxon>Pezizomycotina</taxon>
        <taxon>Sordariomycetes</taxon>
        <taxon>Hypocreomycetidae</taxon>
        <taxon>Glomerellales</taxon>
        <taxon>Glomerellaceae</taxon>
        <taxon>Colletotrichum</taxon>
        <taxon>Colletotrichum destructivum species complex</taxon>
    </lineage>
</organism>
<sequence length="161" mass="17833">MLVQERERGHKQRKVLGTGAKTSKPPGGQTGNVPEARAQTQGPAARAYVRRCVRTKWAIKGRAAQKLGGTALSWLVQVVNQVASSICYWNRNGEGGISGILSLDCYRAFWYVSYRESSVDIESHPFVPHSTAPRPLSRLWDNTTCILFSHRNAASCVRCTM</sequence>
<feature type="region of interest" description="Disordered" evidence="1">
    <location>
        <begin position="1"/>
        <end position="41"/>
    </location>
</feature>
<dbReference type="EMBL" id="CP137310">
    <property type="protein sequence ID" value="WQF84970.1"/>
    <property type="molecule type" value="Genomic_DNA"/>
</dbReference>
<dbReference type="RefSeq" id="XP_062782193.1">
    <property type="nucleotide sequence ID" value="XM_062926142.1"/>
</dbReference>
<evidence type="ECO:0000313" key="2">
    <source>
        <dbReference type="EMBL" id="WQF84970.1"/>
    </source>
</evidence>
<proteinExistence type="predicted"/>
<dbReference type="KEGG" id="cdet:87946486"/>
<dbReference type="AlphaFoldDB" id="A0AAX4INA6"/>
<keyword evidence="3" id="KW-1185">Reference proteome</keyword>
<name>A0AAX4INA6_9PEZI</name>
<protein>
    <submittedName>
        <fullName evidence="2">Uncharacterized protein</fullName>
    </submittedName>
</protein>
<dbReference type="Proteomes" id="UP001322277">
    <property type="component" value="Chromosome 6"/>
</dbReference>
<accession>A0AAX4INA6</accession>
<evidence type="ECO:0000313" key="3">
    <source>
        <dbReference type="Proteomes" id="UP001322277"/>
    </source>
</evidence>
<evidence type="ECO:0000256" key="1">
    <source>
        <dbReference type="SAM" id="MobiDB-lite"/>
    </source>
</evidence>